<sequence>MSMRALASRMSLTRGSSFRALKHAHSPWQSTSLARSTPKFMQAPVRPRGFSNIARRVESINPDNVIYGLIGINGLVLFMWQTADTYSKKQFMLTNFTTSPAHVMSGRVHTLLTAAFSHMDAGHFFGNMLGLFFFGREVCYSLGPKRFLGLYLGSAVVASLAQVVTQPLLSNRSSLSLGASGAVNAITAFSICMYPHSTILVMFVLPLPAYVVGGLFILRDLWGAVGDRMSSIGHVAHLAGAGIGMYYYRRLYGRRSVFRRF</sequence>
<dbReference type="Pfam" id="PF01694">
    <property type="entry name" value="Rhomboid"/>
    <property type="match status" value="1"/>
</dbReference>
<feature type="domain" description="Peptidase S54 rhomboid" evidence="8">
    <location>
        <begin position="106"/>
        <end position="248"/>
    </location>
</feature>
<dbReference type="PANTHER" id="PTHR43731:SF14">
    <property type="entry name" value="PRESENILIN-ASSOCIATED RHOMBOID-LIKE PROTEIN, MITOCHONDRIAL"/>
    <property type="match status" value="1"/>
</dbReference>
<keyword evidence="4" id="KW-0378">Hydrolase</keyword>
<name>A0A024UT04_9STRA</name>
<dbReference type="STRING" id="157072.A0A024UT04"/>
<feature type="transmembrane region" description="Helical" evidence="7">
    <location>
        <begin position="230"/>
        <end position="248"/>
    </location>
</feature>
<feature type="transmembrane region" description="Helical" evidence="7">
    <location>
        <begin position="175"/>
        <end position="192"/>
    </location>
</feature>
<organism evidence="9">
    <name type="scientific">Aphanomyces invadans</name>
    <dbReference type="NCBI Taxonomy" id="157072"/>
    <lineage>
        <taxon>Eukaryota</taxon>
        <taxon>Sar</taxon>
        <taxon>Stramenopiles</taxon>
        <taxon>Oomycota</taxon>
        <taxon>Saprolegniomycetes</taxon>
        <taxon>Saprolegniales</taxon>
        <taxon>Verrucalvaceae</taxon>
        <taxon>Aphanomyces</taxon>
    </lineage>
</organism>
<proteinExistence type="inferred from homology"/>
<dbReference type="VEuPathDB" id="FungiDB:H310_01514"/>
<accession>A0A024UT04</accession>
<reference evidence="9" key="1">
    <citation type="submission" date="2013-12" db="EMBL/GenBank/DDBJ databases">
        <title>The Genome Sequence of Aphanomyces invadans NJM9701.</title>
        <authorList>
            <consortium name="The Broad Institute Genomics Platform"/>
            <person name="Russ C."/>
            <person name="Tyler B."/>
            <person name="van West P."/>
            <person name="Dieguez-Uribeondo J."/>
            <person name="Young S.K."/>
            <person name="Zeng Q."/>
            <person name="Gargeya S."/>
            <person name="Fitzgerald M."/>
            <person name="Abouelleil A."/>
            <person name="Alvarado L."/>
            <person name="Chapman S.B."/>
            <person name="Gainer-Dewar J."/>
            <person name="Goldberg J."/>
            <person name="Griggs A."/>
            <person name="Gujja S."/>
            <person name="Hansen M."/>
            <person name="Howarth C."/>
            <person name="Imamovic A."/>
            <person name="Ireland A."/>
            <person name="Larimer J."/>
            <person name="McCowan C."/>
            <person name="Murphy C."/>
            <person name="Pearson M."/>
            <person name="Poon T.W."/>
            <person name="Priest M."/>
            <person name="Roberts A."/>
            <person name="Saif S."/>
            <person name="Shea T."/>
            <person name="Sykes S."/>
            <person name="Wortman J."/>
            <person name="Nusbaum C."/>
            <person name="Birren B."/>
        </authorList>
    </citation>
    <scope>NUCLEOTIDE SEQUENCE [LARGE SCALE GENOMIC DNA]</scope>
    <source>
        <strain evidence="9">NJM9701</strain>
    </source>
</reference>
<dbReference type="GO" id="GO:0004252">
    <property type="term" value="F:serine-type endopeptidase activity"/>
    <property type="evidence" value="ECO:0007669"/>
    <property type="project" value="InterPro"/>
</dbReference>
<dbReference type="InterPro" id="IPR035952">
    <property type="entry name" value="Rhomboid-like_sf"/>
</dbReference>
<comment type="subcellular location">
    <subcellularLocation>
        <location evidence="1">Membrane</location>
        <topology evidence="1">Multi-pass membrane protein</topology>
    </subcellularLocation>
</comment>
<dbReference type="GO" id="GO:0016020">
    <property type="term" value="C:membrane"/>
    <property type="evidence" value="ECO:0007669"/>
    <property type="project" value="UniProtKB-SubCell"/>
</dbReference>
<feature type="transmembrane region" description="Helical" evidence="7">
    <location>
        <begin position="65"/>
        <end position="83"/>
    </location>
</feature>
<evidence type="ECO:0000256" key="7">
    <source>
        <dbReference type="SAM" id="Phobius"/>
    </source>
</evidence>
<feature type="transmembrane region" description="Helical" evidence="7">
    <location>
        <begin position="111"/>
        <end position="135"/>
    </location>
</feature>
<protein>
    <recommendedName>
        <fullName evidence="8">Peptidase S54 rhomboid domain-containing protein</fullName>
    </recommendedName>
</protein>
<evidence type="ECO:0000256" key="2">
    <source>
        <dbReference type="ARBA" id="ARBA00009045"/>
    </source>
</evidence>
<evidence type="ECO:0000313" key="9">
    <source>
        <dbReference type="EMBL" id="ETW09047.1"/>
    </source>
</evidence>
<evidence type="ECO:0000259" key="8">
    <source>
        <dbReference type="Pfam" id="PF01694"/>
    </source>
</evidence>
<keyword evidence="5 7" id="KW-1133">Transmembrane helix</keyword>
<feature type="transmembrane region" description="Helical" evidence="7">
    <location>
        <begin position="147"/>
        <end position="169"/>
    </location>
</feature>
<dbReference type="PANTHER" id="PTHR43731">
    <property type="entry name" value="RHOMBOID PROTEASE"/>
    <property type="match status" value="1"/>
</dbReference>
<evidence type="ECO:0000256" key="5">
    <source>
        <dbReference type="ARBA" id="ARBA00022989"/>
    </source>
</evidence>
<dbReference type="OrthoDB" id="418595at2759"/>
<feature type="transmembrane region" description="Helical" evidence="7">
    <location>
        <begin position="199"/>
        <end position="218"/>
    </location>
</feature>
<keyword evidence="6 7" id="KW-0472">Membrane</keyword>
<evidence type="ECO:0000256" key="3">
    <source>
        <dbReference type="ARBA" id="ARBA00022692"/>
    </source>
</evidence>
<evidence type="ECO:0000256" key="4">
    <source>
        <dbReference type="ARBA" id="ARBA00022801"/>
    </source>
</evidence>
<evidence type="ECO:0000256" key="1">
    <source>
        <dbReference type="ARBA" id="ARBA00004141"/>
    </source>
</evidence>
<dbReference type="AlphaFoldDB" id="A0A024UT04"/>
<evidence type="ECO:0000256" key="6">
    <source>
        <dbReference type="ARBA" id="ARBA00023136"/>
    </source>
</evidence>
<dbReference type="eggNOG" id="KOG2980">
    <property type="taxonomic scope" value="Eukaryota"/>
</dbReference>
<keyword evidence="3 7" id="KW-0812">Transmembrane</keyword>
<dbReference type="EMBL" id="KI913953">
    <property type="protein sequence ID" value="ETW09047.1"/>
    <property type="molecule type" value="Genomic_DNA"/>
</dbReference>
<gene>
    <name evidence="9" type="ORF">H310_01514</name>
</gene>
<dbReference type="SUPFAM" id="SSF144091">
    <property type="entry name" value="Rhomboid-like"/>
    <property type="match status" value="1"/>
</dbReference>
<dbReference type="InterPro" id="IPR050925">
    <property type="entry name" value="Rhomboid_protease_S54"/>
</dbReference>
<dbReference type="InterPro" id="IPR022764">
    <property type="entry name" value="Peptidase_S54_rhomboid_dom"/>
</dbReference>
<feature type="non-terminal residue" evidence="9">
    <location>
        <position position="1"/>
    </location>
</feature>
<dbReference type="RefSeq" id="XP_008862852.1">
    <property type="nucleotide sequence ID" value="XM_008864630.1"/>
</dbReference>
<dbReference type="GeneID" id="20078564"/>
<comment type="similarity">
    <text evidence="2">Belongs to the peptidase S54 family.</text>
</comment>
<dbReference type="Gene3D" id="1.20.1540.10">
    <property type="entry name" value="Rhomboid-like"/>
    <property type="match status" value="1"/>
</dbReference>